<feature type="transmembrane region" description="Helical" evidence="10">
    <location>
        <begin position="498"/>
        <end position="516"/>
    </location>
</feature>
<comment type="pathway">
    <text evidence="2">Glycolipid biosynthesis; glycosylphosphatidylinositol-anchor biosynthesis.</text>
</comment>
<comment type="subcellular location">
    <subcellularLocation>
        <location evidence="1">Endoplasmic reticulum membrane</location>
        <topology evidence="1">Multi-pass membrane protein</topology>
    </subcellularLocation>
</comment>
<reference evidence="11" key="1">
    <citation type="submission" date="2025-08" db="UniProtKB">
        <authorList>
            <consortium name="RefSeq"/>
        </authorList>
    </citation>
    <scope>IDENTIFICATION</scope>
</reference>
<evidence type="ECO:0000256" key="1">
    <source>
        <dbReference type="ARBA" id="ARBA00004477"/>
    </source>
</evidence>
<evidence type="ECO:0000256" key="3">
    <source>
        <dbReference type="ARBA" id="ARBA00005316"/>
    </source>
</evidence>
<evidence type="ECO:0000256" key="10">
    <source>
        <dbReference type="SAM" id="Phobius"/>
    </source>
</evidence>
<evidence type="ECO:0000256" key="5">
    <source>
        <dbReference type="ARBA" id="ARBA00022692"/>
    </source>
</evidence>
<dbReference type="GO" id="GO:0016255">
    <property type="term" value="P:attachment of GPI anchor to protein"/>
    <property type="evidence" value="ECO:0007669"/>
    <property type="project" value="InterPro"/>
</dbReference>
<dbReference type="PANTHER" id="PTHR21072:SF13">
    <property type="entry name" value="GPI TRANSAMIDASE COMPONENT PIG-S"/>
    <property type="match status" value="1"/>
</dbReference>
<organism evidence="11">
    <name type="scientific">Papilio xuthus</name>
    <name type="common">Asian swallowtail butterfly</name>
    <dbReference type="NCBI Taxonomy" id="66420"/>
    <lineage>
        <taxon>Eukaryota</taxon>
        <taxon>Metazoa</taxon>
        <taxon>Ecdysozoa</taxon>
        <taxon>Arthropoda</taxon>
        <taxon>Hexapoda</taxon>
        <taxon>Insecta</taxon>
        <taxon>Pterygota</taxon>
        <taxon>Neoptera</taxon>
        <taxon>Endopterygota</taxon>
        <taxon>Lepidoptera</taxon>
        <taxon>Glossata</taxon>
        <taxon>Ditrysia</taxon>
        <taxon>Papilionoidea</taxon>
        <taxon>Papilionidae</taxon>
        <taxon>Papilioninae</taxon>
        <taxon>Papilio</taxon>
    </lineage>
</organism>
<evidence type="ECO:0000256" key="4">
    <source>
        <dbReference type="ARBA" id="ARBA00022502"/>
    </source>
</evidence>
<dbReference type="Proteomes" id="UP000694872">
    <property type="component" value="Unplaced"/>
</dbReference>
<dbReference type="GO" id="GO:0042765">
    <property type="term" value="C:GPI-anchor transamidase complex"/>
    <property type="evidence" value="ECO:0007669"/>
    <property type="project" value="InterPro"/>
</dbReference>
<keyword evidence="7 10" id="KW-1133">Transmembrane helix</keyword>
<dbReference type="KEGG" id="pxu:106117814"/>
<evidence type="ECO:0000256" key="7">
    <source>
        <dbReference type="ARBA" id="ARBA00022989"/>
    </source>
</evidence>
<sequence length="536" mass="59900">MTIQNSKPEPEETNRMLASASFVGLLIVIGLPLWWKTTEVYRVSLPYDKISAFNTQARFITTELTVLANDEKTAADVAELIEKAFKDYDVLNLKITRGILPENLRRSLDSIADEQEAVEEVGGAFDLTQHNKMYVVQRSPLFQDVWLGTERVVFFRDAKAADTLAKVLKQWIYEPSVLKGARSETADSTRRVRFPPGEGYHVVLSVVHPRPQDLKVELNAREAVEDYIGSFVDELDVLHNFTLKSQWLYLLNFDFQATEVKDESEWGRHFAVREERLHVLLTALEGRAATHVSDLPTLNLALYILPCAHAPLIIYDSENKKVSSLVQAFMSPKWGGVVFGNPAPADCGHTSATTPTWSPPLPLIMGTFIAQLRELLGITDKANISGAHVEALRSVRPRRWEVDTLLRLRTLEQLAAAHHNLHSLAQLLGEISNIVINDEVGASINSAVTSSESAGEAAARGELLAAYSTSLRAFLAAESAFMEPSLLALLYFPDDQKYAIYIPLFLPIMFPVVLSLKNLILWLRKKPQVEAKEKTD</sequence>
<dbReference type="Pfam" id="PF10510">
    <property type="entry name" value="PIG-S"/>
    <property type="match status" value="1"/>
</dbReference>
<evidence type="ECO:0000256" key="8">
    <source>
        <dbReference type="ARBA" id="ARBA00023136"/>
    </source>
</evidence>
<keyword evidence="4" id="KW-0337">GPI-anchor biosynthesis</keyword>
<protein>
    <submittedName>
        <fullName evidence="11">GPI transamidase component PIG-S isoform X1</fullName>
    </submittedName>
</protein>
<keyword evidence="5 10" id="KW-0812">Transmembrane</keyword>
<dbReference type="CTD" id="42979"/>
<dbReference type="GeneID" id="106117814"/>
<dbReference type="AlphaFoldDB" id="A0AAJ7E942"/>
<gene>
    <name evidence="11" type="primary">LOC106117814</name>
</gene>
<comment type="similarity">
    <text evidence="3">Belongs to the PIGS family.</text>
</comment>
<keyword evidence="8 10" id="KW-0472">Membrane</keyword>
<dbReference type="GO" id="GO:0006506">
    <property type="term" value="P:GPI anchor biosynthetic process"/>
    <property type="evidence" value="ECO:0007669"/>
    <property type="project" value="UniProtKB-KW"/>
</dbReference>
<evidence type="ECO:0000256" key="6">
    <source>
        <dbReference type="ARBA" id="ARBA00022824"/>
    </source>
</evidence>
<accession>A0AAJ7E942</accession>
<proteinExistence type="inferred from homology"/>
<keyword evidence="6" id="KW-0256">Endoplasmic reticulum</keyword>
<evidence type="ECO:0000313" key="11">
    <source>
        <dbReference type="RefSeq" id="XP_013167716.1"/>
    </source>
</evidence>
<dbReference type="InterPro" id="IPR019540">
    <property type="entry name" value="PtdIno-glycan_biosynth_class_S"/>
</dbReference>
<evidence type="ECO:0000256" key="2">
    <source>
        <dbReference type="ARBA" id="ARBA00004687"/>
    </source>
</evidence>
<evidence type="ECO:0000256" key="9">
    <source>
        <dbReference type="ARBA" id="ARBA00023180"/>
    </source>
</evidence>
<feature type="transmembrane region" description="Helical" evidence="10">
    <location>
        <begin position="16"/>
        <end position="35"/>
    </location>
</feature>
<name>A0AAJ7E942_PAPXU</name>
<dbReference type="RefSeq" id="XP_013167716.1">
    <property type="nucleotide sequence ID" value="XM_013312262.1"/>
</dbReference>
<keyword evidence="9" id="KW-0325">Glycoprotein</keyword>
<dbReference type="PANTHER" id="PTHR21072">
    <property type="entry name" value="GPI TRANSAMIDASE COMPONENT PIG-S"/>
    <property type="match status" value="1"/>
</dbReference>